<reference evidence="1 2" key="1">
    <citation type="submission" date="2023-02" db="EMBL/GenBank/DDBJ databases">
        <title>LHISI_Scaffold_Assembly.</title>
        <authorList>
            <person name="Stuart O.P."/>
            <person name="Cleave R."/>
            <person name="Magrath M.J.L."/>
            <person name="Mikheyev A.S."/>
        </authorList>
    </citation>
    <scope>NUCLEOTIDE SEQUENCE [LARGE SCALE GENOMIC DNA]</scope>
    <source>
        <strain evidence="1">Daus_M_001</strain>
        <tissue evidence="1">Leg muscle</tissue>
    </source>
</reference>
<comment type="caution">
    <text evidence="1">The sequence shown here is derived from an EMBL/GenBank/DDBJ whole genome shotgun (WGS) entry which is preliminary data.</text>
</comment>
<accession>A0ABQ9G726</accession>
<dbReference type="EMBL" id="JARBHB010000015">
    <property type="protein sequence ID" value="KAJ8867237.1"/>
    <property type="molecule type" value="Genomic_DNA"/>
</dbReference>
<sequence>MTPHNGGVVVRDIWRLRGLASTHSRPPRGTCGAGKEPARDHRLKCAHLQIDINEQTYNKGFAENSDRRVSTIDDGEICSIKKMKKIAYKDALGRWKKEREDMKRTVTERLDCSPPTKANRVQSPVGPLPDFRMWKSCRKMPLLGGFSRGSPVSPAPCIPHFTLAGSQNRDVLISSLAHSNPVNLFRRVWRLCKNVLVRLADASASPPRRITRVGEDSRWRSKTLYILPQPSGLQSLTEAAWSSVRERSKVRMTTGDGGTTANEYYTHPSKGNRVRVSARLLPDFHTWESCRTMPVVDRQPEGFIGNLPSLHSCAAPFSPHFTLIGCQDLDIKSRSNLFTLPKLCSTFSYRVDKYTETKWRVVRPLAFHQVELGSVPEFLIVRIVPDDAAFLGDLKFPPPPCIPALLHSHLASPSSALKTSMLRAAQVSSLTHSLGLARNIN</sequence>
<keyword evidence="2" id="KW-1185">Reference proteome</keyword>
<evidence type="ECO:0000313" key="1">
    <source>
        <dbReference type="EMBL" id="KAJ8867237.1"/>
    </source>
</evidence>
<protein>
    <submittedName>
        <fullName evidence="1">Uncharacterized protein</fullName>
    </submittedName>
</protein>
<dbReference type="Proteomes" id="UP001159363">
    <property type="component" value="Chromosome 14"/>
</dbReference>
<name>A0ABQ9G726_9NEOP</name>
<organism evidence="1 2">
    <name type="scientific">Dryococelus australis</name>
    <dbReference type="NCBI Taxonomy" id="614101"/>
    <lineage>
        <taxon>Eukaryota</taxon>
        <taxon>Metazoa</taxon>
        <taxon>Ecdysozoa</taxon>
        <taxon>Arthropoda</taxon>
        <taxon>Hexapoda</taxon>
        <taxon>Insecta</taxon>
        <taxon>Pterygota</taxon>
        <taxon>Neoptera</taxon>
        <taxon>Polyneoptera</taxon>
        <taxon>Phasmatodea</taxon>
        <taxon>Verophasmatodea</taxon>
        <taxon>Anareolatae</taxon>
        <taxon>Phasmatidae</taxon>
        <taxon>Eurycanthinae</taxon>
        <taxon>Dryococelus</taxon>
    </lineage>
</organism>
<proteinExistence type="predicted"/>
<evidence type="ECO:0000313" key="2">
    <source>
        <dbReference type="Proteomes" id="UP001159363"/>
    </source>
</evidence>
<gene>
    <name evidence="1" type="ORF">PR048_031036</name>
</gene>